<dbReference type="PROSITE" id="PS51456">
    <property type="entry name" value="MYOSIN_MOTOR"/>
    <property type="match status" value="1"/>
</dbReference>
<dbReference type="PRINTS" id="PR00193">
    <property type="entry name" value="MYOSINHEAVY"/>
</dbReference>
<gene>
    <name evidence="8" type="ORF">DGYR_LOCUS2401</name>
</gene>
<comment type="caution">
    <text evidence="8">The sequence shown here is derived from an EMBL/GenBank/DDBJ whole genome shotgun (WGS) entry which is preliminary data.</text>
</comment>
<dbReference type="Gene3D" id="1.20.58.530">
    <property type="match status" value="1"/>
</dbReference>
<evidence type="ECO:0000313" key="9">
    <source>
        <dbReference type="Proteomes" id="UP000549394"/>
    </source>
</evidence>
<dbReference type="EMBL" id="CAJFCJ010000003">
    <property type="protein sequence ID" value="CAD5113402.1"/>
    <property type="molecule type" value="Genomic_DNA"/>
</dbReference>
<dbReference type="AlphaFoldDB" id="A0A7I8VAQ1"/>
<dbReference type="GO" id="GO:0016020">
    <property type="term" value="C:membrane"/>
    <property type="evidence" value="ECO:0007669"/>
    <property type="project" value="TreeGrafter"/>
</dbReference>
<evidence type="ECO:0000259" key="7">
    <source>
        <dbReference type="PROSITE" id="PS51456"/>
    </source>
</evidence>
<dbReference type="SMART" id="SM00015">
    <property type="entry name" value="IQ"/>
    <property type="match status" value="2"/>
</dbReference>
<evidence type="ECO:0000256" key="2">
    <source>
        <dbReference type="ARBA" id="ARBA00022840"/>
    </source>
</evidence>
<comment type="caution">
    <text evidence="6">Lacks conserved residue(s) required for the propagation of feature annotation.</text>
</comment>
<dbReference type="GO" id="GO:0007015">
    <property type="term" value="P:actin filament organization"/>
    <property type="evidence" value="ECO:0007669"/>
    <property type="project" value="TreeGrafter"/>
</dbReference>
<keyword evidence="9" id="KW-1185">Reference proteome</keyword>
<dbReference type="Gene3D" id="1.20.5.4820">
    <property type="match status" value="1"/>
</dbReference>
<keyword evidence="2 6" id="KW-0067">ATP-binding</keyword>
<evidence type="ECO:0000256" key="4">
    <source>
        <dbReference type="ARBA" id="ARBA00023175"/>
    </source>
</evidence>
<dbReference type="Pfam" id="PF00063">
    <property type="entry name" value="Myosin_head"/>
    <property type="match status" value="1"/>
</dbReference>
<dbReference type="OrthoDB" id="6108017at2759"/>
<keyword evidence="4 6" id="KW-0505">Motor protein</keyword>
<protein>
    <submittedName>
        <fullName evidence="8">DgyrCDS2574</fullName>
    </submittedName>
</protein>
<keyword evidence="5 6" id="KW-0009">Actin-binding</keyword>
<dbReference type="GO" id="GO:0000146">
    <property type="term" value="F:microfilament motor activity"/>
    <property type="evidence" value="ECO:0007669"/>
    <property type="project" value="TreeGrafter"/>
</dbReference>
<dbReference type="InterPro" id="IPR036961">
    <property type="entry name" value="Kinesin_motor_dom_sf"/>
</dbReference>
<comment type="similarity">
    <text evidence="6">Belongs to the TRAFAC class myosin-kinesin ATPase superfamily. Myosin family.</text>
</comment>
<feature type="domain" description="Myosin motor" evidence="7">
    <location>
        <begin position="30"/>
        <end position="697"/>
    </location>
</feature>
<dbReference type="PANTHER" id="PTHR13140">
    <property type="entry name" value="MYOSIN"/>
    <property type="match status" value="1"/>
</dbReference>
<keyword evidence="1 6" id="KW-0547">Nucleotide-binding</keyword>
<dbReference type="GO" id="GO:0016459">
    <property type="term" value="C:myosin complex"/>
    <property type="evidence" value="ECO:0007669"/>
    <property type="project" value="UniProtKB-KW"/>
</dbReference>
<keyword evidence="3 6" id="KW-0518">Myosin</keyword>
<feature type="binding site" evidence="6">
    <location>
        <begin position="119"/>
        <end position="126"/>
    </location>
    <ligand>
        <name>ATP</name>
        <dbReference type="ChEBI" id="CHEBI:30616"/>
    </ligand>
</feature>
<dbReference type="PROSITE" id="PS50096">
    <property type="entry name" value="IQ"/>
    <property type="match status" value="1"/>
</dbReference>
<evidence type="ECO:0000256" key="1">
    <source>
        <dbReference type="ARBA" id="ARBA00022741"/>
    </source>
</evidence>
<sequence>MQIVIKLTKEQISLNRSEIRKDEEINYTLKNYCDLSNLNNIHIGSILMALIQRYKDNRIYTKCGRTLFALNPMKTIKSLYNNEKMIEYLKGLAHEPHIYQIAEETFQNDAKVNSIVVTGESGSGKTENVKHLINYFASRNGHLNEKAIERRLIESNALLEAMGNAKTNLNTNSSRFVKLIRIYFDSKKTMVGANIDAVLLEKMRVHSLELSNFHIFYQLLGLPKSELTKYLGKYGINENEGQSNLNKTINSLRQTNFEQHEIDGLMQLIASLILLKRIDFEKEEDCAIAQPIFKRGNINEALNLIENALLLDYTEILRAISTRQLRAGTRRKSVFVVQYSAGEAKERLNSFIEFLYCRTFSFIVKKINQDLSPSIETIKTIQILDIFGFESMEVNSLEQLSINFANEKLQDHYLTVCVIDKQKKFVEEGLDVERNNLWKHVSKTSDEISELLFSALNDPVVMKNNFAKKAVMDSLCLNCQQSKLIKPKPHTSTFVISHYAKNVEYSIIGMVEKNSAADIRTWTSLISNSESSFIRNLIDNNNVDDKKFTTNRRRHTLLTEHRVSVENLIKLLEKTEERFVRCFKPSNITAQNHQNGVEINGCYLYQQLKNSGIVQEVYLTQKDYPYFHKYDLLHRNYRLPTQNVDNDKELRDAIEKFLESLNIPEFEKSIKFGKTGIFMNDLANNSIENYYLNIKRKNVITITKYWKSYILRKKLKTIVERNRAALKIQKFIRRRSLQKNTAVMEVIHNNSLPNGQGTTSNGNENKKFIGFFSYGNPLIRFRTSELNYNLYESSIHSTCKRYGSYKLNQHSLDDEID</sequence>
<dbReference type="GO" id="GO:0005524">
    <property type="term" value="F:ATP binding"/>
    <property type="evidence" value="ECO:0007669"/>
    <property type="project" value="UniProtKB-UniRule"/>
</dbReference>
<organism evidence="8 9">
    <name type="scientific">Dimorphilus gyrociliatus</name>
    <dbReference type="NCBI Taxonomy" id="2664684"/>
    <lineage>
        <taxon>Eukaryota</taxon>
        <taxon>Metazoa</taxon>
        <taxon>Spiralia</taxon>
        <taxon>Lophotrochozoa</taxon>
        <taxon>Annelida</taxon>
        <taxon>Polychaeta</taxon>
        <taxon>Polychaeta incertae sedis</taxon>
        <taxon>Dinophilidae</taxon>
        <taxon>Dimorphilus</taxon>
    </lineage>
</organism>
<dbReference type="InterPro" id="IPR001609">
    <property type="entry name" value="Myosin_head_motor_dom-like"/>
</dbReference>
<evidence type="ECO:0000313" key="8">
    <source>
        <dbReference type="EMBL" id="CAD5113402.1"/>
    </source>
</evidence>
<dbReference type="Proteomes" id="UP000549394">
    <property type="component" value="Unassembled WGS sequence"/>
</dbReference>
<dbReference type="Gene3D" id="1.10.10.820">
    <property type="match status" value="1"/>
</dbReference>
<dbReference type="GO" id="GO:0005737">
    <property type="term" value="C:cytoplasm"/>
    <property type="evidence" value="ECO:0007669"/>
    <property type="project" value="TreeGrafter"/>
</dbReference>
<accession>A0A7I8VAQ1</accession>
<dbReference type="GO" id="GO:0051015">
    <property type="term" value="F:actin filament binding"/>
    <property type="evidence" value="ECO:0007669"/>
    <property type="project" value="TreeGrafter"/>
</dbReference>
<dbReference type="InterPro" id="IPR027417">
    <property type="entry name" value="P-loop_NTPase"/>
</dbReference>
<dbReference type="SMART" id="SM00242">
    <property type="entry name" value="MYSc"/>
    <property type="match status" value="1"/>
</dbReference>
<evidence type="ECO:0000256" key="5">
    <source>
        <dbReference type="ARBA" id="ARBA00023203"/>
    </source>
</evidence>
<dbReference type="InterPro" id="IPR000048">
    <property type="entry name" value="IQ_motif_EF-hand-BS"/>
</dbReference>
<dbReference type="PANTHER" id="PTHR13140:SF706">
    <property type="entry name" value="DILUTE CLASS UNCONVENTIONAL MYOSIN, ISOFORM C"/>
    <property type="match status" value="1"/>
</dbReference>
<reference evidence="8 9" key="1">
    <citation type="submission" date="2020-08" db="EMBL/GenBank/DDBJ databases">
        <authorList>
            <person name="Hejnol A."/>
        </authorList>
    </citation>
    <scope>NUCLEOTIDE SEQUENCE [LARGE SCALE GENOMIC DNA]</scope>
</reference>
<evidence type="ECO:0000256" key="6">
    <source>
        <dbReference type="PROSITE-ProRule" id="PRU00782"/>
    </source>
</evidence>
<dbReference type="Gene3D" id="1.20.120.720">
    <property type="entry name" value="Myosin VI head, motor domain, U50 subdomain"/>
    <property type="match status" value="1"/>
</dbReference>
<name>A0A7I8VAQ1_9ANNE</name>
<dbReference type="SUPFAM" id="SSF52540">
    <property type="entry name" value="P-loop containing nucleoside triphosphate hydrolases"/>
    <property type="match status" value="1"/>
</dbReference>
<proteinExistence type="inferred from homology"/>
<dbReference type="Gene3D" id="3.40.850.10">
    <property type="entry name" value="Kinesin motor domain"/>
    <property type="match status" value="1"/>
</dbReference>
<dbReference type="CDD" id="cd00124">
    <property type="entry name" value="MYSc"/>
    <property type="match status" value="1"/>
</dbReference>
<evidence type="ECO:0000256" key="3">
    <source>
        <dbReference type="ARBA" id="ARBA00023123"/>
    </source>
</evidence>